<proteinExistence type="predicted"/>
<feature type="compositionally biased region" description="Polar residues" evidence="1">
    <location>
        <begin position="274"/>
        <end position="284"/>
    </location>
</feature>
<dbReference type="EMBL" id="JACCJB010000024">
    <property type="protein sequence ID" value="KAF6217984.1"/>
    <property type="molecule type" value="Genomic_DNA"/>
</dbReference>
<evidence type="ECO:0000256" key="1">
    <source>
        <dbReference type="SAM" id="MobiDB-lite"/>
    </source>
</evidence>
<dbReference type="GeneID" id="59334797"/>
<keyword evidence="3" id="KW-1185">Reference proteome</keyword>
<evidence type="ECO:0000313" key="3">
    <source>
        <dbReference type="Proteomes" id="UP000593566"/>
    </source>
</evidence>
<reference evidence="2 3" key="1">
    <citation type="journal article" date="2020" name="Genomics">
        <title>Complete, high-quality genomes from long-read metagenomic sequencing of two wolf lichen thalli reveals enigmatic genome architecture.</title>
        <authorList>
            <person name="McKenzie S.K."/>
            <person name="Walston R.F."/>
            <person name="Allen J.L."/>
        </authorList>
    </citation>
    <scope>NUCLEOTIDE SEQUENCE [LARGE SCALE GENOMIC DNA]</scope>
    <source>
        <strain evidence="2">WasteWater1</strain>
    </source>
</reference>
<feature type="compositionally biased region" description="Polar residues" evidence="1">
    <location>
        <begin position="228"/>
        <end position="257"/>
    </location>
</feature>
<gene>
    <name evidence="2" type="ORF">HO133_006396</name>
</gene>
<sequence>MAPSHEESRLATGVMTYMGQISEQTSSRYDKKIARSSELKSFIWYLSERAPSSMIGLLKSASRKCEEALRAEKEARIARKRPVPPNGNDQNAKRLRITHPTEEETIPSQRAAEMDSMAQGHADALQRSGNTVPACDNGIAIKLESEQEPFDWTNMMDETLVVYDSDEHDDTSRQLVPESTYEVPNSLTGPVNSGLSIRKISIGKRITLQQKLQTAQLDVRDDMVEQMRSANSNGDETTTPRSKSYCSDMTPLHTSASKKVGESRVEDSDEDTNPKPTENKPSNVAATSVHELQVGEIVPLPTQYQVEVGLLMKTPAIEACVKAHCLKLKPFATRPHFDVHDEMAKILDKSRLLEFYKVRRELYQYLEDRVKMPGKKLQARTIWNMSDPGEILDALQTVKTNTADTKIHRAYGQTMLFSLVNTQVARGYKSTVSGHRLNHRAILEELALKKAGSVSKAETNYMISGYLHEYYAGQKWSAVIDWFRGSGIVLVFVTAGIGNHYVETKWTEFQRDCLQYIAGLLHSIRGLVETLGSDALELYCRHGCLDNQCIERVKLAKFTQPDADEEPEDELGDEEPEDEDPEDESD</sequence>
<organism evidence="2 3">
    <name type="scientific">Letharia lupina</name>
    <dbReference type="NCBI Taxonomy" id="560253"/>
    <lineage>
        <taxon>Eukaryota</taxon>
        <taxon>Fungi</taxon>
        <taxon>Dikarya</taxon>
        <taxon>Ascomycota</taxon>
        <taxon>Pezizomycotina</taxon>
        <taxon>Lecanoromycetes</taxon>
        <taxon>OSLEUM clade</taxon>
        <taxon>Lecanoromycetidae</taxon>
        <taxon>Lecanorales</taxon>
        <taxon>Lecanorineae</taxon>
        <taxon>Parmeliaceae</taxon>
        <taxon>Letharia</taxon>
    </lineage>
</organism>
<feature type="region of interest" description="Disordered" evidence="1">
    <location>
        <begin position="559"/>
        <end position="586"/>
    </location>
</feature>
<dbReference type="Proteomes" id="UP000593566">
    <property type="component" value="Unassembled WGS sequence"/>
</dbReference>
<comment type="caution">
    <text evidence="2">The sequence shown here is derived from an EMBL/GenBank/DDBJ whole genome shotgun (WGS) entry which is preliminary data.</text>
</comment>
<dbReference type="AlphaFoldDB" id="A0A8H6F7Y4"/>
<accession>A0A8H6F7Y4</accession>
<dbReference type="RefSeq" id="XP_037147419.1">
    <property type="nucleotide sequence ID" value="XM_037297294.1"/>
</dbReference>
<feature type="compositionally biased region" description="Acidic residues" evidence="1">
    <location>
        <begin position="562"/>
        <end position="586"/>
    </location>
</feature>
<name>A0A8H6F7Y4_9LECA</name>
<protein>
    <submittedName>
        <fullName evidence="2">Uncharacterized protein</fullName>
    </submittedName>
</protein>
<evidence type="ECO:0000313" key="2">
    <source>
        <dbReference type="EMBL" id="KAF6217984.1"/>
    </source>
</evidence>
<feature type="region of interest" description="Disordered" evidence="1">
    <location>
        <begin position="228"/>
        <end position="284"/>
    </location>
</feature>